<feature type="transmembrane region" description="Helical" evidence="7">
    <location>
        <begin position="289"/>
        <end position="310"/>
    </location>
</feature>
<sequence>MNQALFKGSEISLGVVFGIQKLWDLVSCSRLFTLHIPSNNRIIMTLAHYSEKIGKFRERGGRPFQKPWIVFLVVATSELLDAMNLSVVATTLSQIQEKYNTTYPIASWALSSYALCFAGFIMIMGRIGDIIGHHIIFIGGLFALSLFLLIAAAVENLYVVIVFRALQGICAAATIPSSYAIIAHTYSGNALKMALAALTGIMTVASGIGFVIGGAFYESSVGYRGSFYLFFALCILSSVLSFFCVRHTPTSPAKVSKLDHLGVLIMLSGALLLVTGLTEGGARWNSPKAYVLVVIGVVLLILFLVWELYLYKKFSWSKNLDLLIPPAMWDLPNFIPLIIILGINYGSMFTQTLASLQIFQYVSLHSPIVSAVQTLPGPITMTILTFLVGFLFGKIPPKYCIFFGSSISLTGAVLFSRMNYTMDSYWRYGFPAYILMSSGTVFVFINTLNTLILSCPLDMQGLLSGVAITSGEFFVAAASAGVSSIVGNTQFGDSLEAKEALMKRYQKVFYLAIALSGTAFLVDFFVKNVPISSPQKQSMDEEELKENVESASDVVSSKNLEIPQRSTEAEGLAVEVALPQ</sequence>
<keyword evidence="4 7" id="KW-1133">Transmembrane helix</keyword>
<feature type="domain" description="Major facilitator superfamily (MFS) profile" evidence="8">
    <location>
        <begin position="70"/>
        <end position="531"/>
    </location>
</feature>
<feature type="transmembrane region" description="Helical" evidence="7">
    <location>
        <begin position="194"/>
        <end position="215"/>
    </location>
</feature>
<keyword evidence="3 7" id="KW-0812">Transmembrane</keyword>
<dbReference type="PANTHER" id="PTHR42718">
    <property type="entry name" value="MAJOR FACILITATOR SUPERFAMILY MULTIDRUG TRANSPORTER MFSC"/>
    <property type="match status" value="1"/>
</dbReference>
<dbReference type="Proteomes" id="UP000019384">
    <property type="component" value="Unassembled WGS sequence"/>
</dbReference>
<protein>
    <recommendedName>
        <fullName evidence="8">Major facilitator superfamily (MFS) profile domain-containing protein</fullName>
    </recommendedName>
</protein>
<reference evidence="9" key="2">
    <citation type="submission" date="2014-02" db="EMBL/GenBank/DDBJ databases">
        <title>Complete DNA sequence of /Kuraishia capsulata/ illustrates novel genomic features among budding yeasts (/Saccharomycotina/).</title>
        <authorList>
            <person name="Morales L."/>
            <person name="Noel B."/>
            <person name="Porcel B."/>
            <person name="Marcet-Houben M."/>
            <person name="Hullo M-F."/>
            <person name="Sacerdot C."/>
            <person name="Tekaia F."/>
            <person name="Leh-Louis V."/>
            <person name="Despons L."/>
            <person name="Khanna V."/>
            <person name="Aury J-M."/>
            <person name="Barbe V."/>
            <person name="Couloux A."/>
            <person name="Labadie K."/>
            <person name="Pelletier E."/>
            <person name="Souciet J-L."/>
            <person name="Boekhout T."/>
            <person name="Gabaldon T."/>
            <person name="Wincker P."/>
            <person name="Dujon B."/>
        </authorList>
    </citation>
    <scope>NUCLEOTIDE SEQUENCE</scope>
    <source>
        <strain evidence="9">CBS 1993</strain>
    </source>
</reference>
<feature type="transmembrane region" description="Helical" evidence="7">
    <location>
        <begin position="135"/>
        <end position="154"/>
    </location>
</feature>
<feature type="transmembrane region" description="Helical" evidence="7">
    <location>
        <begin position="508"/>
        <end position="526"/>
    </location>
</feature>
<evidence type="ECO:0000256" key="6">
    <source>
        <dbReference type="SAM" id="MobiDB-lite"/>
    </source>
</evidence>
<feature type="region of interest" description="Disordered" evidence="6">
    <location>
        <begin position="536"/>
        <end position="556"/>
    </location>
</feature>
<name>W6MLR8_9ASCO</name>
<dbReference type="InterPro" id="IPR011701">
    <property type="entry name" value="MFS"/>
</dbReference>
<keyword evidence="5 7" id="KW-0472">Membrane</keyword>
<feature type="transmembrane region" description="Helical" evidence="7">
    <location>
        <begin position="258"/>
        <end position="277"/>
    </location>
</feature>
<evidence type="ECO:0000313" key="10">
    <source>
        <dbReference type="Proteomes" id="UP000019384"/>
    </source>
</evidence>
<feature type="transmembrane region" description="Helical" evidence="7">
    <location>
        <begin position="399"/>
        <end position="418"/>
    </location>
</feature>
<feature type="transmembrane region" description="Helical" evidence="7">
    <location>
        <begin position="368"/>
        <end position="392"/>
    </location>
</feature>
<dbReference type="SUPFAM" id="SSF103473">
    <property type="entry name" value="MFS general substrate transporter"/>
    <property type="match status" value="1"/>
</dbReference>
<keyword evidence="10" id="KW-1185">Reference proteome</keyword>
<dbReference type="InterPro" id="IPR036259">
    <property type="entry name" value="MFS_trans_sf"/>
</dbReference>
<feature type="transmembrane region" description="Helical" evidence="7">
    <location>
        <begin position="105"/>
        <end position="123"/>
    </location>
</feature>
<evidence type="ECO:0000313" key="9">
    <source>
        <dbReference type="EMBL" id="CDK27068.1"/>
    </source>
</evidence>
<dbReference type="PROSITE" id="PS50850">
    <property type="entry name" value="MFS"/>
    <property type="match status" value="1"/>
</dbReference>
<dbReference type="GO" id="GO:0016020">
    <property type="term" value="C:membrane"/>
    <property type="evidence" value="ECO:0007669"/>
    <property type="project" value="UniProtKB-SubCell"/>
</dbReference>
<evidence type="ECO:0000259" key="8">
    <source>
        <dbReference type="PROSITE" id="PS50850"/>
    </source>
</evidence>
<dbReference type="Pfam" id="PF07690">
    <property type="entry name" value="MFS_1"/>
    <property type="match status" value="1"/>
</dbReference>
<evidence type="ECO:0000256" key="4">
    <source>
        <dbReference type="ARBA" id="ARBA00022989"/>
    </source>
</evidence>
<feature type="transmembrane region" description="Helical" evidence="7">
    <location>
        <begin position="227"/>
        <end position="246"/>
    </location>
</feature>
<dbReference type="GeneID" id="34520452"/>
<feature type="transmembrane region" description="Helical" evidence="7">
    <location>
        <begin position="331"/>
        <end position="348"/>
    </location>
</feature>
<feature type="transmembrane region" description="Helical" evidence="7">
    <location>
        <begin position="430"/>
        <end position="453"/>
    </location>
</feature>
<dbReference type="HOGENOM" id="CLU_000960_29_0_1"/>
<dbReference type="Gene3D" id="1.20.1250.20">
    <property type="entry name" value="MFS general substrate transporter like domains"/>
    <property type="match status" value="1"/>
</dbReference>
<evidence type="ECO:0000256" key="5">
    <source>
        <dbReference type="ARBA" id="ARBA00023136"/>
    </source>
</evidence>
<dbReference type="RefSeq" id="XP_022459064.1">
    <property type="nucleotide sequence ID" value="XM_022603349.1"/>
</dbReference>
<evidence type="ECO:0000256" key="2">
    <source>
        <dbReference type="ARBA" id="ARBA00022448"/>
    </source>
</evidence>
<comment type="subcellular location">
    <subcellularLocation>
        <location evidence="1">Membrane</location>
        <topology evidence="1">Multi-pass membrane protein</topology>
    </subcellularLocation>
</comment>
<feature type="transmembrane region" description="Helical" evidence="7">
    <location>
        <begin position="160"/>
        <end position="182"/>
    </location>
</feature>
<dbReference type="InterPro" id="IPR020846">
    <property type="entry name" value="MFS_dom"/>
</dbReference>
<evidence type="ECO:0000256" key="7">
    <source>
        <dbReference type="SAM" id="Phobius"/>
    </source>
</evidence>
<evidence type="ECO:0000256" key="1">
    <source>
        <dbReference type="ARBA" id="ARBA00004141"/>
    </source>
</evidence>
<dbReference type="OrthoDB" id="440755at2759"/>
<feature type="transmembrane region" description="Helical" evidence="7">
    <location>
        <begin position="465"/>
        <end position="488"/>
    </location>
</feature>
<evidence type="ECO:0000256" key="3">
    <source>
        <dbReference type="ARBA" id="ARBA00022692"/>
    </source>
</evidence>
<keyword evidence="2" id="KW-0813">Transport</keyword>
<dbReference type="GO" id="GO:0022857">
    <property type="term" value="F:transmembrane transporter activity"/>
    <property type="evidence" value="ECO:0007669"/>
    <property type="project" value="InterPro"/>
</dbReference>
<accession>W6MLR8</accession>
<dbReference type="PANTHER" id="PTHR42718:SF9">
    <property type="entry name" value="MAJOR FACILITATOR SUPERFAMILY MULTIDRUG TRANSPORTER MFSC"/>
    <property type="match status" value="1"/>
</dbReference>
<gene>
    <name evidence="9" type="ORF">KUCA_T00003045001</name>
</gene>
<proteinExistence type="predicted"/>
<organism evidence="9 10">
    <name type="scientific">Kuraishia capsulata CBS 1993</name>
    <dbReference type="NCBI Taxonomy" id="1382522"/>
    <lineage>
        <taxon>Eukaryota</taxon>
        <taxon>Fungi</taxon>
        <taxon>Dikarya</taxon>
        <taxon>Ascomycota</taxon>
        <taxon>Saccharomycotina</taxon>
        <taxon>Pichiomycetes</taxon>
        <taxon>Pichiales</taxon>
        <taxon>Pichiaceae</taxon>
        <taxon>Kuraishia</taxon>
    </lineage>
</organism>
<reference evidence="9" key="1">
    <citation type="submission" date="2013-12" db="EMBL/GenBank/DDBJ databases">
        <authorList>
            <person name="Genoscope - CEA"/>
        </authorList>
    </citation>
    <scope>NUCLEOTIDE SEQUENCE</scope>
    <source>
        <strain evidence="9">CBS 1993</strain>
    </source>
</reference>
<dbReference type="STRING" id="1382522.W6MLR8"/>
<dbReference type="EMBL" id="HG793127">
    <property type="protein sequence ID" value="CDK27068.1"/>
    <property type="molecule type" value="Genomic_DNA"/>
</dbReference>
<dbReference type="AlphaFoldDB" id="W6MLR8"/>